<dbReference type="InterPro" id="IPR003660">
    <property type="entry name" value="HAMP_dom"/>
</dbReference>
<dbReference type="SMART" id="SM00388">
    <property type="entry name" value="HisKA"/>
    <property type="match status" value="1"/>
</dbReference>
<dbReference type="InterPro" id="IPR003661">
    <property type="entry name" value="HisK_dim/P_dom"/>
</dbReference>
<dbReference type="STRING" id="89524.SAMN05444370_11139"/>
<protein>
    <recommendedName>
        <fullName evidence="3">histidine kinase</fullName>
        <ecNumber evidence="3">2.7.13.3</ecNumber>
    </recommendedName>
</protein>
<dbReference type="InterPro" id="IPR004358">
    <property type="entry name" value="Sig_transdc_His_kin-like_C"/>
</dbReference>
<feature type="domain" description="Histidine kinase" evidence="8">
    <location>
        <begin position="300"/>
        <end position="552"/>
    </location>
</feature>
<dbReference type="InterPro" id="IPR036890">
    <property type="entry name" value="HATPase_C_sf"/>
</dbReference>
<feature type="transmembrane region" description="Helical" evidence="7">
    <location>
        <begin position="77"/>
        <end position="99"/>
    </location>
</feature>
<evidence type="ECO:0000259" key="8">
    <source>
        <dbReference type="PROSITE" id="PS50109"/>
    </source>
</evidence>
<keyword evidence="7" id="KW-0812">Transmembrane</keyword>
<keyword evidence="5" id="KW-0808">Transferase</keyword>
<dbReference type="EMBL" id="FNQM01000011">
    <property type="protein sequence ID" value="SEA76141.1"/>
    <property type="molecule type" value="Genomic_DNA"/>
</dbReference>
<dbReference type="Pfam" id="PF00512">
    <property type="entry name" value="HisKA"/>
    <property type="match status" value="1"/>
</dbReference>
<dbReference type="Gene3D" id="3.30.565.10">
    <property type="entry name" value="Histidine kinase-like ATPase, C-terminal domain"/>
    <property type="match status" value="1"/>
</dbReference>
<evidence type="ECO:0000256" key="3">
    <source>
        <dbReference type="ARBA" id="ARBA00012438"/>
    </source>
</evidence>
<sequence length="556" mass="57967">MLSMAAFDAVMTAIFAVVSGRPEAMFARAPEMALFLVVLTLAGARGIYGPVALCAAGRGDPAAAASRLTRLARDSAFWALFTGGLFSIWAFIVAPIMLFDAPPTSDVLALLFSRALVWIVLLPFLVYFLVHDHARLMLRWIFETYGVTAPPGDVRLGGKLALILGAGAVAPGLAVAATMAFVPPVSPITGLPRETIVLVTLLGGAVALSVAFWSVERAMSESVRSLTDALDAIRAGDVAPRLAVETDDELGKLSAGVNALAAALEESRSAESRSAAERAEAATMFHEAQKQSALGQLAAGVAHDFNNILTIVLGYTQSARKRMGEEDPSRKRLGEVLSAAERGRALIAQILAFARAGSPDRKPVDLSACVGESVEWLRATLGAAYPIRFSTPDTPAVILGEPASVHQIVANLCINASHAMAGGGRLDVWIDTLDIDGGRAEGLSRRGLPKGPELLVEATPEGGARAWVGVLHPGPHARLTVADVGKGMDAATLRRVFEPYFTTKAVGEGSGLGLAAVHGVVSGWAGAIAVQTMPAPADGHGTRFEVFLPLAPASGD</sequence>
<feature type="transmembrane region" description="Helical" evidence="7">
    <location>
        <begin position="160"/>
        <end position="183"/>
    </location>
</feature>
<evidence type="ECO:0000256" key="7">
    <source>
        <dbReference type="SAM" id="Phobius"/>
    </source>
</evidence>
<dbReference type="InterPro" id="IPR036097">
    <property type="entry name" value="HisK_dim/P_sf"/>
</dbReference>
<dbReference type="PROSITE" id="PS50109">
    <property type="entry name" value="HIS_KIN"/>
    <property type="match status" value="1"/>
</dbReference>
<dbReference type="PANTHER" id="PTHR43065:SF42">
    <property type="entry name" value="TWO-COMPONENT SENSOR PPRA"/>
    <property type="match status" value="1"/>
</dbReference>
<dbReference type="GO" id="GO:0000155">
    <property type="term" value="F:phosphorelay sensor kinase activity"/>
    <property type="evidence" value="ECO:0007669"/>
    <property type="project" value="InterPro"/>
</dbReference>
<dbReference type="PROSITE" id="PS50885">
    <property type="entry name" value="HAMP"/>
    <property type="match status" value="1"/>
</dbReference>
<evidence type="ECO:0000256" key="6">
    <source>
        <dbReference type="ARBA" id="ARBA00022777"/>
    </source>
</evidence>
<dbReference type="Proteomes" id="UP000198703">
    <property type="component" value="Unassembled WGS sequence"/>
</dbReference>
<dbReference type="SMART" id="SM00304">
    <property type="entry name" value="HAMP"/>
    <property type="match status" value="1"/>
</dbReference>
<evidence type="ECO:0000256" key="5">
    <source>
        <dbReference type="ARBA" id="ARBA00022679"/>
    </source>
</evidence>
<feature type="transmembrane region" description="Helical" evidence="7">
    <location>
        <begin position="195"/>
        <end position="215"/>
    </location>
</feature>
<dbReference type="Gene3D" id="6.10.340.10">
    <property type="match status" value="1"/>
</dbReference>
<comment type="catalytic activity">
    <reaction evidence="1">
        <text>ATP + protein L-histidine = ADP + protein N-phospho-L-histidine.</text>
        <dbReference type="EC" id="2.7.13.3"/>
    </reaction>
</comment>
<feature type="transmembrane region" description="Helical" evidence="7">
    <location>
        <begin position="111"/>
        <end position="130"/>
    </location>
</feature>
<name>A0A1H4DTT6_9RHOB</name>
<dbReference type="InterPro" id="IPR003594">
    <property type="entry name" value="HATPase_dom"/>
</dbReference>
<dbReference type="CDD" id="cd00082">
    <property type="entry name" value="HisKA"/>
    <property type="match status" value="1"/>
</dbReference>
<dbReference type="Pfam" id="PF00672">
    <property type="entry name" value="HAMP"/>
    <property type="match status" value="1"/>
</dbReference>
<dbReference type="SUPFAM" id="SSF47384">
    <property type="entry name" value="Homodimeric domain of signal transducing histidine kinase"/>
    <property type="match status" value="1"/>
</dbReference>
<reference evidence="10 11" key="1">
    <citation type="submission" date="2016-10" db="EMBL/GenBank/DDBJ databases">
        <authorList>
            <person name="de Groot N.N."/>
        </authorList>
    </citation>
    <scope>NUCLEOTIDE SEQUENCE [LARGE SCALE GENOMIC DNA]</scope>
    <source>
        <strain evidence="10 11">DSM 15345</strain>
    </source>
</reference>
<evidence type="ECO:0000256" key="4">
    <source>
        <dbReference type="ARBA" id="ARBA00022553"/>
    </source>
</evidence>
<evidence type="ECO:0000256" key="2">
    <source>
        <dbReference type="ARBA" id="ARBA00004370"/>
    </source>
</evidence>
<dbReference type="Gene3D" id="1.10.287.130">
    <property type="match status" value="1"/>
</dbReference>
<accession>A0A1H4DTT6</accession>
<keyword evidence="11" id="KW-1185">Reference proteome</keyword>
<dbReference type="AlphaFoldDB" id="A0A1H4DTT6"/>
<dbReference type="CDD" id="cd06225">
    <property type="entry name" value="HAMP"/>
    <property type="match status" value="1"/>
</dbReference>
<dbReference type="EC" id="2.7.13.3" evidence="3"/>
<dbReference type="PRINTS" id="PR00344">
    <property type="entry name" value="BCTRLSENSOR"/>
</dbReference>
<keyword evidence="4" id="KW-0597">Phosphoprotein</keyword>
<feature type="domain" description="HAMP" evidence="9">
    <location>
        <begin position="217"/>
        <end position="269"/>
    </location>
</feature>
<dbReference type="SUPFAM" id="SSF55874">
    <property type="entry name" value="ATPase domain of HSP90 chaperone/DNA topoisomerase II/histidine kinase"/>
    <property type="match status" value="1"/>
</dbReference>
<keyword evidence="7" id="KW-1133">Transmembrane helix</keyword>
<dbReference type="PANTHER" id="PTHR43065">
    <property type="entry name" value="SENSOR HISTIDINE KINASE"/>
    <property type="match status" value="1"/>
</dbReference>
<keyword evidence="6 10" id="KW-0418">Kinase</keyword>
<evidence type="ECO:0000256" key="1">
    <source>
        <dbReference type="ARBA" id="ARBA00000085"/>
    </source>
</evidence>
<evidence type="ECO:0000313" key="10">
    <source>
        <dbReference type="EMBL" id="SEA76141.1"/>
    </source>
</evidence>
<dbReference type="Pfam" id="PF02518">
    <property type="entry name" value="HATPase_c"/>
    <property type="match status" value="1"/>
</dbReference>
<dbReference type="SMART" id="SM00387">
    <property type="entry name" value="HATPase_c"/>
    <property type="match status" value="1"/>
</dbReference>
<evidence type="ECO:0000313" key="11">
    <source>
        <dbReference type="Proteomes" id="UP000198703"/>
    </source>
</evidence>
<evidence type="ECO:0000259" key="9">
    <source>
        <dbReference type="PROSITE" id="PS50885"/>
    </source>
</evidence>
<feature type="transmembrane region" description="Helical" evidence="7">
    <location>
        <begin position="36"/>
        <end position="56"/>
    </location>
</feature>
<dbReference type="GO" id="GO:0016020">
    <property type="term" value="C:membrane"/>
    <property type="evidence" value="ECO:0007669"/>
    <property type="project" value="UniProtKB-SubCell"/>
</dbReference>
<proteinExistence type="predicted"/>
<organism evidence="10 11">
    <name type="scientific">Rubrimonas cliftonensis</name>
    <dbReference type="NCBI Taxonomy" id="89524"/>
    <lineage>
        <taxon>Bacteria</taxon>
        <taxon>Pseudomonadati</taxon>
        <taxon>Pseudomonadota</taxon>
        <taxon>Alphaproteobacteria</taxon>
        <taxon>Rhodobacterales</taxon>
        <taxon>Paracoccaceae</taxon>
        <taxon>Rubrimonas</taxon>
    </lineage>
</organism>
<gene>
    <name evidence="10" type="ORF">SAMN05444370_11139</name>
</gene>
<dbReference type="InterPro" id="IPR005467">
    <property type="entry name" value="His_kinase_dom"/>
</dbReference>
<comment type="subcellular location">
    <subcellularLocation>
        <location evidence="2">Membrane</location>
    </subcellularLocation>
</comment>
<keyword evidence="7" id="KW-0472">Membrane</keyword>